<dbReference type="EMBL" id="CP006868">
    <property type="protein sequence ID" value="UXD22522.1"/>
    <property type="molecule type" value="Genomic_DNA"/>
</dbReference>
<dbReference type="PANTHER" id="PTHR43701:SF2">
    <property type="entry name" value="MEMBRANE TRANSPORTER PROTEIN YJNA-RELATED"/>
    <property type="match status" value="1"/>
</dbReference>
<name>A0A977KBB4_9CREN</name>
<dbReference type="InterPro" id="IPR051598">
    <property type="entry name" value="TSUP/Inactive_protease-like"/>
</dbReference>
<feature type="transmembrane region" description="Helical" evidence="5">
    <location>
        <begin position="127"/>
        <end position="157"/>
    </location>
</feature>
<keyword evidence="5" id="KW-1003">Cell membrane</keyword>
<dbReference type="KEGG" id="ipc:IPA_05785"/>
<feature type="transmembrane region" description="Helical" evidence="5">
    <location>
        <begin position="188"/>
        <end position="207"/>
    </location>
</feature>
<feature type="transmembrane region" description="Helical" evidence="5">
    <location>
        <begin position="71"/>
        <end position="89"/>
    </location>
</feature>
<feature type="transmembrane region" description="Helical" evidence="5">
    <location>
        <begin position="164"/>
        <end position="182"/>
    </location>
</feature>
<keyword evidence="2 5" id="KW-0812">Transmembrane</keyword>
<evidence type="ECO:0000256" key="5">
    <source>
        <dbReference type="RuleBase" id="RU363041"/>
    </source>
</evidence>
<dbReference type="PANTHER" id="PTHR43701">
    <property type="entry name" value="MEMBRANE TRANSPORTER PROTEIN MJ0441-RELATED"/>
    <property type="match status" value="1"/>
</dbReference>
<comment type="similarity">
    <text evidence="5">Belongs to the 4-toluene sulfonate uptake permease (TSUP) (TC 2.A.102) family.</text>
</comment>
<protein>
    <recommendedName>
        <fullName evidence="5">Probable membrane transporter protein</fullName>
    </recommendedName>
</protein>
<evidence type="ECO:0000256" key="4">
    <source>
        <dbReference type="ARBA" id="ARBA00023136"/>
    </source>
</evidence>
<gene>
    <name evidence="6" type="ORF">IPA_05785</name>
</gene>
<feature type="transmembrane region" description="Helical" evidence="5">
    <location>
        <begin position="41"/>
        <end position="59"/>
    </location>
</feature>
<sequence>MLEALLGGLLAGTLAGSLGVGGGAITIPILLFIFKLPAPKAIATNLLVVEATALFSLFFHLRQGTLRKVGVIMGLSGVLGTIVGNAIFFELAKGYMLEKVLGGVFLFLAVLMWINEEGQEELSLEKLVIVGFLAGIYSGVIGKGGGSLAVPLLVMMFKVRTKEAIGATAASTPIIALSSLIPKALSGLVVYQVALWFAPGAAVGTMIGSKLMKKGSPKLLRRIFSLFLASVGLKLLL</sequence>
<keyword evidence="4 5" id="KW-0472">Membrane</keyword>
<feature type="transmembrane region" description="Helical" evidence="5">
    <location>
        <begin position="96"/>
        <end position="115"/>
    </location>
</feature>
<dbReference type="Pfam" id="PF01925">
    <property type="entry name" value="TauE"/>
    <property type="match status" value="1"/>
</dbReference>
<evidence type="ECO:0000256" key="2">
    <source>
        <dbReference type="ARBA" id="ARBA00022692"/>
    </source>
</evidence>
<evidence type="ECO:0000256" key="3">
    <source>
        <dbReference type="ARBA" id="ARBA00022989"/>
    </source>
</evidence>
<reference evidence="6" key="1">
    <citation type="submission" date="2013-11" db="EMBL/GenBank/DDBJ databases">
        <title>Comparative genomics of Ignicoccus.</title>
        <authorList>
            <person name="Podar M."/>
        </authorList>
    </citation>
    <scope>NUCLEOTIDE SEQUENCE</scope>
    <source>
        <strain evidence="6">DSM 13166</strain>
    </source>
</reference>
<evidence type="ECO:0000256" key="1">
    <source>
        <dbReference type="ARBA" id="ARBA00004141"/>
    </source>
</evidence>
<proteinExistence type="inferred from homology"/>
<keyword evidence="7" id="KW-1185">Reference proteome</keyword>
<dbReference type="GO" id="GO:0005886">
    <property type="term" value="C:plasma membrane"/>
    <property type="evidence" value="ECO:0007669"/>
    <property type="project" value="UniProtKB-SubCell"/>
</dbReference>
<evidence type="ECO:0000313" key="6">
    <source>
        <dbReference type="EMBL" id="UXD22522.1"/>
    </source>
</evidence>
<dbReference type="InterPro" id="IPR002781">
    <property type="entry name" value="TM_pro_TauE-like"/>
</dbReference>
<comment type="subcellular location">
    <subcellularLocation>
        <location evidence="5">Cell membrane</location>
        <topology evidence="5">Multi-pass membrane protein</topology>
    </subcellularLocation>
    <subcellularLocation>
        <location evidence="1">Membrane</location>
        <topology evidence="1">Multi-pass membrane protein</topology>
    </subcellularLocation>
</comment>
<dbReference type="Proteomes" id="UP001063698">
    <property type="component" value="Chromosome"/>
</dbReference>
<evidence type="ECO:0000313" key="7">
    <source>
        <dbReference type="Proteomes" id="UP001063698"/>
    </source>
</evidence>
<feature type="transmembrane region" description="Helical" evidence="5">
    <location>
        <begin position="6"/>
        <end position="34"/>
    </location>
</feature>
<dbReference type="AlphaFoldDB" id="A0A977KBB4"/>
<accession>A0A977KBB4</accession>
<organism evidence="6 7">
    <name type="scientific">Ignicoccus pacificus DSM 13166</name>
    <dbReference type="NCBI Taxonomy" id="940294"/>
    <lineage>
        <taxon>Archaea</taxon>
        <taxon>Thermoproteota</taxon>
        <taxon>Thermoprotei</taxon>
        <taxon>Desulfurococcales</taxon>
        <taxon>Desulfurococcaceae</taxon>
        <taxon>Ignicoccus</taxon>
    </lineage>
</organism>
<keyword evidence="3 5" id="KW-1133">Transmembrane helix</keyword>